<dbReference type="OrthoDB" id="9783707at2"/>
<evidence type="ECO:0000259" key="3">
    <source>
        <dbReference type="Pfam" id="PF00892"/>
    </source>
</evidence>
<dbReference type="AlphaFoldDB" id="A0A1D3DXZ1"/>
<feature type="transmembrane region" description="Helical" evidence="2">
    <location>
        <begin position="207"/>
        <end position="229"/>
    </location>
</feature>
<feature type="transmembrane region" description="Helical" evidence="2">
    <location>
        <begin position="6"/>
        <end position="23"/>
    </location>
</feature>
<feature type="transmembrane region" description="Helical" evidence="2">
    <location>
        <begin position="88"/>
        <end position="109"/>
    </location>
</feature>
<evidence type="ECO:0000256" key="2">
    <source>
        <dbReference type="SAM" id="Phobius"/>
    </source>
</evidence>
<organism evidence="4 5">
    <name type="scientific">Streptomyces thermolilacinus SPC6</name>
    <dbReference type="NCBI Taxonomy" id="1306406"/>
    <lineage>
        <taxon>Bacteria</taxon>
        <taxon>Bacillati</taxon>
        <taxon>Actinomycetota</taxon>
        <taxon>Actinomycetes</taxon>
        <taxon>Kitasatosporales</taxon>
        <taxon>Streptomycetaceae</taxon>
        <taxon>Streptomyces</taxon>
    </lineage>
</organism>
<name>A0A1D3DXZ1_9ACTN</name>
<dbReference type="Proteomes" id="UP000095329">
    <property type="component" value="Unassembled WGS sequence"/>
</dbReference>
<sequence>MTPLVIGVVLFAAVTHASWNAITHRIKDELACLSLVGAGRTLVGAALACLAPLPAPESWPYLIASVLLHIAYQVALMRSFRLGDFGQVYPIARGVAPLLVTLFAVFALGEHLGGASAAGVAVATAGIVGLALWGVRDRTRRPSGPAVAMAATTGVMIAVYTVVDGVGVREAGAALSYIAWLMLLDGLAIPAYAAATLRGALMPRLRPVLVPGLAGGALSVLSYGLVLWAQTRAPLAPVAVLREFSVIAGAVIAAFLFKERFGGPRIAAATLMVTGIALMLGSR</sequence>
<dbReference type="Gene3D" id="1.10.3730.20">
    <property type="match status" value="2"/>
</dbReference>
<feature type="transmembrane region" description="Helical" evidence="2">
    <location>
        <begin position="175"/>
        <end position="195"/>
    </location>
</feature>
<feature type="transmembrane region" description="Helical" evidence="2">
    <location>
        <begin position="235"/>
        <end position="257"/>
    </location>
</feature>
<dbReference type="InterPro" id="IPR037185">
    <property type="entry name" value="EmrE-like"/>
</dbReference>
<evidence type="ECO:0000313" key="5">
    <source>
        <dbReference type="Proteomes" id="UP000095329"/>
    </source>
</evidence>
<feature type="transmembrane region" description="Helical" evidence="2">
    <location>
        <begin position="59"/>
        <end position="76"/>
    </location>
</feature>
<comment type="caution">
    <text evidence="4">The sequence shown here is derived from an EMBL/GenBank/DDBJ whole genome shotgun (WGS) entry which is preliminary data.</text>
</comment>
<dbReference type="EMBL" id="ASHX02000001">
    <property type="protein sequence ID" value="OEJ97191.1"/>
    <property type="molecule type" value="Genomic_DNA"/>
</dbReference>
<gene>
    <name evidence="4" type="ORF">J116_024790</name>
</gene>
<dbReference type="GO" id="GO:0016020">
    <property type="term" value="C:membrane"/>
    <property type="evidence" value="ECO:0007669"/>
    <property type="project" value="InterPro"/>
</dbReference>
<keyword evidence="2" id="KW-0812">Transmembrane</keyword>
<comment type="similarity">
    <text evidence="1">Belongs to the EamA transporter family.</text>
</comment>
<evidence type="ECO:0000313" key="4">
    <source>
        <dbReference type="EMBL" id="OEJ97191.1"/>
    </source>
</evidence>
<keyword evidence="2" id="KW-0472">Membrane</keyword>
<accession>A0A1D3DXZ1</accession>
<keyword evidence="5" id="KW-1185">Reference proteome</keyword>
<dbReference type="SUPFAM" id="SSF103481">
    <property type="entry name" value="Multidrug resistance efflux transporter EmrE"/>
    <property type="match status" value="2"/>
</dbReference>
<feature type="transmembrane region" description="Helical" evidence="2">
    <location>
        <begin position="30"/>
        <end position="53"/>
    </location>
</feature>
<evidence type="ECO:0000256" key="1">
    <source>
        <dbReference type="ARBA" id="ARBA00007362"/>
    </source>
</evidence>
<dbReference type="Pfam" id="PF00892">
    <property type="entry name" value="EamA"/>
    <property type="match status" value="1"/>
</dbReference>
<keyword evidence="2" id="KW-1133">Transmembrane helix</keyword>
<dbReference type="RefSeq" id="WP_023589768.1">
    <property type="nucleotide sequence ID" value="NZ_ASHX02000001.1"/>
</dbReference>
<dbReference type="eggNOG" id="COG0697">
    <property type="taxonomic scope" value="Bacteria"/>
</dbReference>
<feature type="domain" description="EamA" evidence="3">
    <location>
        <begin position="146"/>
        <end position="280"/>
    </location>
</feature>
<dbReference type="STRING" id="1306406.J116_024790"/>
<dbReference type="InterPro" id="IPR000620">
    <property type="entry name" value="EamA_dom"/>
</dbReference>
<feature type="transmembrane region" description="Helical" evidence="2">
    <location>
        <begin position="115"/>
        <end position="134"/>
    </location>
</feature>
<feature type="transmembrane region" description="Helical" evidence="2">
    <location>
        <begin position="264"/>
        <end position="282"/>
    </location>
</feature>
<feature type="transmembrane region" description="Helical" evidence="2">
    <location>
        <begin position="146"/>
        <end position="163"/>
    </location>
</feature>
<protein>
    <recommendedName>
        <fullName evidence="3">EamA domain-containing protein</fullName>
    </recommendedName>
</protein>
<proteinExistence type="inferred from homology"/>
<reference evidence="4 5" key="1">
    <citation type="journal article" date="2013" name="Genome Announc.">
        <title>Genome Sequence of Streptomyces violaceusniger Strain SPC6, a Halotolerant Streptomycete That Exhibits Rapid Growth and Development.</title>
        <authorList>
            <person name="Chen X."/>
            <person name="Zhang B."/>
            <person name="Zhang W."/>
            <person name="Wu X."/>
            <person name="Zhang M."/>
            <person name="Chen T."/>
            <person name="Liu G."/>
            <person name="Dyson P."/>
        </authorList>
    </citation>
    <scope>NUCLEOTIDE SEQUENCE [LARGE SCALE GENOMIC DNA]</scope>
    <source>
        <strain evidence="4 5">SPC6</strain>
    </source>
</reference>